<dbReference type="InterPro" id="IPR011639">
    <property type="entry name" value="MethylTrfase_TaqI-like_dom"/>
</dbReference>
<proteinExistence type="predicted"/>
<dbReference type="EMBL" id="CP002690">
    <property type="protein sequence ID" value="AEE15073.1"/>
    <property type="molecule type" value="Genomic_DNA"/>
</dbReference>
<keyword evidence="6" id="KW-0238">DNA-binding</keyword>
<evidence type="ECO:0000256" key="1">
    <source>
        <dbReference type="ARBA" id="ARBA00011900"/>
    </source>
</evidence>
<comment type="catalytic activity">
    <reaction evidence="7">
        <text>a 2'-deoxyadenosine in DNA + S-adenosyl-L-methionine = an N(6)-methyl-2'-deoxyadenosine in DNA + S-adenosyl-L-homocysteine + H(+)</text>
        <dbReference type="Rhea" id="RHEA:15197"/>
        <dbReference type="Rhea" id="RHEA-COMP:12418"/>
        <dbReference type="Rhea" id="RHEA-COMP:12419"/>
        <dbReference type="ChEBI" id="CHEBI:15378"/>
        <dbReference type="ChEBI" id="CHEBI:57856"/>
        <dbReference type="ChEBI" id="CHEBI:59789"/>
        <dbReference type="ChEBI" id="CHEBI:90615"/>
        <dbReference type="ChEBI" id="CHEBI:90616"/>
        <dbReference type="EC" id="2.1.1.72"/>
    </reaction>
</comment>
<dbReference type="STRING" id="747365.Thena_1460"/>
<dbReference type="Proteomes" id="UP000011765">
    <property type="component" value="Chromosome"/>
</dbReference>
<reference evidence="10 11" key="1">
    <citation type="submission" date="2011-04" db="EMBL/GenBank/DDBJ databases">
        <title>The complete genome of Thermodesulfobium narugense DSM 14796.</title>
        <authorList>
            <consortium name="US DOE Joint Genome Institute (JGI-PGF)"/>
            <person name="Lucas S."/>
            <person name="Han J."/>
            <person name="Lapidus A."/>
            <person name="Bruce D."/>
            <person name="Goodwin L."/>
            <person name="Pitluck S."/>
            <person name="Peters L."/>
            <person name="Kyrpides N."/>
            <person name="Mavromatis K."/>
            <person name="Pagani I."/>
            <person name="Ivanova N."/>
            <person name="Ovchinnikova G."/>
            <person name="Zhang X."/>
            <person name="Saunders L."/>
            <person name="Detter J.C."/>
            <person name="Tapia R."/>
            <person name="Han C."/>
            <person name="Land M."/>
            <person name="Hauser L."/>
            <person name="Markowitz V."/>
            <person name="Cheng J.-F."/>
            <person name="Hugenholtz P."/>
            <person name="Woyke T."/>
            <person name="Wu D."/>
            <person name="Spring S."/>
            <person name="Schroeder M."/>
            <person name="Brambilla E."/>
            <person name="Klenk H.-P."/>
            <person name="Eisen J.A."/>
        </authorList>
    </citation>
    <scope>NUCLEOTIDE SEQUENCE [LARGE SCALE GENOMIC DNA]</scope>
    <source>
        <strain evidence="10 11">DSM 14796</strain>
    </source>
</reference>
<dbReference type="KEGG" id="tnr:Thena_1460"/>
<accession>M1E8A6</accession>
<dbReference type="GO" id="GO:0009307">
    <property type="term" value="P:DNA restriction-modification system"/>
    <property type="evidence" value="ECO:0007669"/>
    <property type="project" value="UniProtKB-KW"/>
</dbReference>
<evidence type="ECO:0000313" key="10">
    <source>
        <dbReference type="EMBL" id="AEE15073.1"/>
    </source>
</evidence>
<dbReference type="InterPro" id="IPR029063">
    <property type="entry name" value="SAM-dependent_MTases_sf"/>
</dbReference>
<dbReference type="PRINTS" id="PR00507">
    <property type="entry name" value="N12N6MTFRASE"/>
</dbReference>
<dbReference type="Gene3D" id="3.40.50.150">
    <property type="entry name" value="Vaccinia Virus protein VP39"/>
    <property type="match status" value="1"/>
</dbReference>
<dbReference type="InterPro" id="IPR050953">
    <property type="entry name" value="N4_N6_ade-DNA_methylase"/>
</dbReference>
<evidence type="ECO:0000256" key="2">
    <source>
        <dbReference type="ARBA" id="ARBA00022603"/>
    </source>
</evidence>
<name>M1E8A6_9BACT</name>
<organism evidence="10 11">
    <name type="scientific">Thermodesulfobium narugense DSM 14796</name>
    <dbReference type="NCBI Taxonomy" id="747365"/>
    <lineage>
        <taxon>Bacteria</taxon>
        <taxon>Pseudomonadati</taxon>
        <taxon>Thermodesulfobiota</taxon>
        <taxon>Thermodesulfobiia</taxon>
        <taxon>Thermodesulfobiales</taxon>
        <taxon>Thermodesulfobiaceae</taxon>
        <taxon>Thermodesulfobium</taxon>
    </lineage>
</organism>
<dbReference type="PANTHER" id="PTHR33841">
    <property type="entry name" value="DNA METHYLTRANSFERASE YEEA-RELATED"/>
    <property type="match status" value="1"/>
</dbReference>
<evidence type="ECO:0000256" key="6">
    <source>
        <dbReference type="ARBA" id="ARBA00023125"/>
    </source>
</evidence>
<evidence type="ECO:0000256" key="3">
    <source>
        <dbReference type="ARBA" id="ARBA00022679"/>
    </source>
</evidence>
<dbReference type="RefSeq" id="WP_013756794.1">
    <property type="nucleotide sequence ID" value="NC_015499.1"/>
</dbReference>
<feature type="domain" description="TaqI-like C-terminal specificity" evidence="9">
    <location>
        <begin position="890"/>
        <end position="1046"/>
    </location>
</feature>
<evidence type="ECO:0000256" key="5">
    <source>
        <dbReference type="ARBA" id="ARBA00022747"/>
    </source>
</evidence>
<keyword evidence="3" id="KW-0808">Transferase</keyword>
<dbReference type="eggNOG" id="COG1002">
    <property type="taxonomic scope" value="Bacteria"/>
</dbReference>
<dbReference type="OrthoDB" id="9814572at2"/>
<dbReference type="HOGENOM" id="CLU_002539_1_1_9"/>
<protein>
    <recommendedName>
        <fullName evidence="1">site-specific DNA-methyltransferase (adenine-specific)</fullName>
        <ecNumber evidence="1">2.1.1.72</ecNumber>
    </recommendedName>
</protein>
<keyword evidence="5" id="KW-0680">Restriction system</keyword>
<evidence type="ECO:0000256" key="7">
    <source>
        <dbReference type="ARBA" id="ARBA00047942"/>
    </source>
</evidence>
<dbReference type="REBASE" id="35628">
    <property type="entry name" value="Tna14796ORF1460P"/>
</dbReference>
<dbReference type="EC" id="2.1.1.72" evidence="1"/>
<evidence type="ECO:0000259" key="9">
    <source>
        <dbReference type="Pfam" id="PF12950"/>
    </source>
</evidence>
<dbReference type="GO" id="GO:0032259">
    <property type="term" value="P:methylation"/>
    <property type="evidence" value="ECO:0007669"/>
    <property type="project" value="UniProtKB-KW"/>
</dbReference>
<keyword evidence="2" id="KW-0489">Methyltransferase</keyword>
<dbReference type="InterPro" id="IPR002052">
    <property type="entry name" value="DNA_methylase_N6_adenine_CS"/>
</dbReference>
<evidence type="ECO:0000256" key="4">
    <source>
        <dbReference type="ARBA" id="ARBA00022691"/>
    </source>
</evidence>
<dbReference type="SUPFAM" id="SSF53335">
    <property type="entry name" value="S-adenosyl-L-methionine-dependent methyltransferases"/>
    <property type="match status" value="1"/>
</dbReference>
<dbReference type="eggNOG" id="COG0827">
    <property type="taxonomic scope" value="Bacteria"/>
</dbReference>
<dbReference type="Pfam" id="PF07669">
    <property type="entry name" value="Eco57I"/>
    <property type="match status" value="1"/>
</dbReference>
<keyword evidence="11" id="KW-1185">Reference proteome</keyword>
<dbReference type="Pfam" id="PF12950">
    <property type="entry name" value="TaqI_C"/>
    <property type="match status" value="1"/>
</dbReference>
<dbReference type="GO" id="GO:0003677">
    <property type="term" value="F:DNA binding"/>
    <property type="evidence" value="ECO:0007669"/>
    <property type="project" value="UniProtKB-KW"/>
</dbReference>
<evidence type="ECO:0000259" key="8">
    <source>
        <dbReference type="Pfam" id="PF07669"/>
    </source>
</evidence>
<dbReference type="PANTHER" id="PTHR33841:SF1">
    <property type="entry name" value="DNA METHYLTRANSFERASE A"/>
    <property type="match status" value="1"/>
</dbReference>
<dbReference type="GO" id="GO:0009007">
    <property type="term" value="F:site-specific DNA-methyltransferase (adenine-specific) activity"/>
    <property type="evidence" value="ECO:0007669"/>
    <property type="project" value="UniProtKB-EC"/>
</dbReference>
<gene>
    <name evidence="10" type="ORF">Thena_1460</name>
</gene>
<dbReference type="PROSITE" id="PS00092">
    <property type="entry name" value="N6_MTASE"/>
    <property type="match status" value="1"/>
</dbReference>
<dbReference type="AlphaFoldDB" id="M1E8A6"/>
<keyword evidence="4" id="KW-0949">S-adenosyl-L-methionine</keyword>
<dbReference type="InterPro" id="IPR025931">
    <property type="entry name" value="TaqI_C"/>
</dbReference>
<feature type="domain" description="Type II methyltransferase M.TaqI-like" evidence="8">
    <location>
        <begin position="559"/>
        <end position="764"/>
    </location>
</feature>
<evidence type="ECO:0000313" key="11">
    <source>
        <dbReference type="Proteomes" id="UP000011765"/>
    </source>
</evidence>
<sequence length="1108" mass="129674">MNENLFKNLIKDTFEDRFEKTKFIKFLGALLKEFEKDNFRYVGIYVRECFKPYISSLERIGKYNDGKKEIDLLIVELKSETSLLRARTAQRNFIRWYLNGSRGGKLKDAALVAFVSPNQEDWRFSLVKMEYRFDEKGNVIEKLSPAKRFSFLVGRNENSHTAKSRFHTLVLSDRKPTLDDLEEAFKAERVTDEFFKEYKNLFIKTVDEIKKRIDIDKSLREEFEIKNISVVDFSKKLLGQIVFLYFLQKKGWLGVSKDKNWGEGDKNFLRSLFKRCIDEKKNFFNDYLEYLFYDALNNERSHQADPSWHERLGCKIPFLNGGLFEPFSDYDWKNIDLLIPNDLFSNNNEDGILDVFDLFNFTVKEDEPLEKEVAVDPELLGKIYEKLNAIREDNFEEYKKALKSKGSENRFNKEYGVYYTPREIVHFMAQSALVEYLFENLKSISQNLKSLKEDIENFICHSEHFIENDKTAMEKEERIEMGEQKTSIYNSMIPGFIKENAKTIDRLLEDIRILDPAVGSGAFPIGLMHEIVKAREILSPYIDDTDRTAYNFKCHSIQNSLYGVDIDKGAIEITRLRFWLSLVVDEEDLTQIKPLPNLDYKLVSGDSLLNIERILYNYKDFDNLEALKKEHQTETNSDKKRELKKQIDEEIKNLTGKHTEFDFEVYFSEVMRGGGFDIVIGNPPYIQLQKNAGLLAKNYKNFNYKVFDSMGDIYALFYEKGIKLLKKNGHLCFITSNKWMRAGYGKKLREFFTKYNPKILVDLGPGVFESATVDTNILLVQKKENQKELVATTLQKEDKGNILNAIKERGVILDKLSKDAWFIGSSAEQKLKEKIERIGKPLKDWDVKIYRGILTGLNEAFIITTEKRDEILKNCNTEEERERTSKIIRPILRGRDIKRYYYEWAGLWLLWVYQGIDISKYPTIYNYLKPYKNRLELRTGGAKIAGDPNTVSYKWYELQVDSASHISEFEKEKVVWQRITQAPTFCLVEPNVFVLDSMAFFTGNNLKYIMAVLDSKLIYEYVSMIVHQYGFTGFRLSNQYVEIMPIAPITSSNQEIVQNIETLTSNIMAAKKQNPQADTSEWEKEIDRLVYKLYELTEEEIEIIESGK</sequence>